<organism evidence="3 4">
    <name type="scientific">Pontibacter silvestris</name>
    <dbReference type="NCBI Taxonomy" id="2305183"/>
    <lineage>
        <taxon>Bacteria</taxon>
        <taxon>Pseudomonadati</taxon>
        <taxon>Bacteroidota</taxon>
        <taxon>Cytophagia</taxon>
        <taxon>Cytophagales</taxon>
        <taxon>Hymenobacteraceae</taxon>
        <taxon>Pontibacter</taxon>
    </lineage>
</organism>
<proteinExistence type="predicted"/>
<keyword evidence="1" id="KW-0732">Signal</keyword>
<sequence length="239" mass="24948">MKIAKSYAIVIFLFALMLSASTPALAQQLRGNGNTRSQTRNVSGFKGIDVSGGFIVELTQGNKESVKLEAEENLLNNIATEVKDGVLHIYNKNSLYSSRAMKAYVTVQELNSIDISGGVKVEGVSTFKASGLSLDMSGGSSVKLALDTKELKADMSGASKLELTGKADKVILDMSGASKVEAADLEAGIVRVEASGASKVKLFAKEALDINASGASVVYYKGTPSITAATSAAARVSKL</sequence>
<keyword evidence="4" id="KW-1185">Reference proteome</keyword>
<reference evidence="4" key="1">
    <citation type="journal article" date="2019" name="Int. J. Syst. Evol. Microbiol.">
        <title>The Global Catalogue of Microorganisms (GCM) 10K type strain sequencing project: providing services to taxonomists for standard genome sequencing and annotation.</title>
        <authorList>
            <consortium name="The Broad Institute Genomics Platform"/>
            <consortium name="The Broad Institute Genome Sequencing Center for Infectious Disease"/>
            <person name="Wu L."/>
            <person name="Ma J."/>
        </authorList>
    </citation>
    <scope>NUCLEOTIDE SEQUENCE [LARGE SCALE GENOMIC DNA]</scope>
    <source>
        <strain evidence="4">JCM 16545</strain>
    </source>
</reference>
<name>A0ABW4WVW9_9BACT</name>
<accession>A0ABW4WVW9</accession>
<feature type="chain" id="PRO_5046126251" evidence="1">
    <location>
        <begin position="27"/>
        <end position="239"/>
    </location>
</feature>
<evidence type="ECO:0000313" key="3">
    <source>
        <dbReference type="EMBL" id="MFD2066803.1"/>
    </source>
</evidence>
<dbReference type="Pfam" id="PF10988">
    <property type="entry name" value="DUF2807"/>
    <property type="match status" value="1"/>
</dbReference>
<dbReference type="RefSeq" id="WP_229962666.1">
    <property type="nucleotide sequence ID" value="NZ_JAJJWI010000029.1"/>
</dbReference>
<feature type="domain" description="Putative auto-transporter adhesin head GIN" evidence="2">
    <location>
        <begin position="45"/>
        <end position="224"/>
    </location>
</feature>
<protein>
    <submittedName>
        <fullName evidence="3">Head GIN domain-containing protein</fullName>
    </submittedName>
</protein>
<dbReference type="Gene3D" id="2.160.20.120">
    <property type="match status" value="1"/>
</dbReference>
<evidence type="ECO:0000259" key="2">
    <source>
        <dbReference type="Pfam" id="PF10988"/>
    </source>
</evidence>
<evidence type="ECO:0000313" key="4">
    <source>
        <dbReference type="Proteomes" id="UP001597369"/>
    </source>
</evidence>
<feature type="signal peptide" evidence="1">
    <location>
        <begin position="1"/>
        <end position="26"/>
    </location>
</feature>
<dbReference type="EMBL" id="JBHUHV010000022">
    <property type="protein sequence ID" value="MFD2066803.1"/>
    <property type="molecule type" value="Genomic_DNA"/>
</dbReference>
<dbReference type="Proteomes" id="UP001597369">
    <property type="component" value="Unassembled WGS sequence"/>
</dbReference>
<comment type="caution">
    <text evidence="3">The sequence shown here is derived from an EMBL/GenBank/DDBJ whole genome shotgun (WGS) entry which is preliminary data.</text>
</comment>
<evidence type="ECO:0000256" key="1">
    <source>
        <dbReference type="SAM" id="SignalP"/>
    </source>
</evidence>
<dbReference type="InterPro" id="IPR021255">
    <property type="entry name" value="DUF2807"/>
</dbReference>
<gene>
    <name evidence="3" type="ORF">ACFSKU_07895</name>
</gene>